<evidence type="ECO:0000256" key="2">
    <source>
        <dbReference type="SAM" id="SignalP"/>
    </source>
</evidence>
<evidence type="ECO:0000313" key="4">
    <source>
        <dbReference type="Proteomes" id="UP001501706"/>
    </source>
</evidence>
<organism evidence="3 4">
    <name type="scientific">Pigmentiphaga daeguensis</name>
    <dbReference type="NCBI Taxonomy" id="414049"/>
    <lineage>
        <taxon>Bacteria</taxon>
        <taxon>Pseudomonadati</taxon>
        <taxon>Pseudomonadota</taxon>
        <taxon>Betaproteobacteria</taxon>
        <taxon>Burkholderiales</taxon>
        <taxon>Alcaligenaceae</taxon>
        <taxon>Pigmentiphaga</taxon>
    </lineage>
</organism>
<keyword evidence="4" id="KW-1185">Reference proteome</keyword>
<evidence type="ECO:0000313" key="3">
    <source>
        <dbReference type="EMBL" id="GAA0522522.1"/>
    </source>
</evidence>
<keyword evidence="2" id="KW-0732">Signal</keyword>
<accession>A0ABN1CN86</accession>
<dbReference type="Proteomes" id="UP001501706">
    <property type="component" value="Unassembled WGS sequence"/>
</dbReference>
<feature type="region of interest" description="Disordered" evidence="1">
    <location>
        <begin position="99"/>
        <end position="119"/>
    </location>
</feature>
<name>A0ABN1CN86_9BURK</name>
<feature type="signal peptide" evidence="2">
    <location>
        <begin position="1"/>
        <end position="28"/>
    </location>
</feature>
<sequence length="119" mass="12333">MAVHASPRFVWLALLCVLWHTAKPVAHASAGPPPWLSVLCTAQGSVPAPQDPRDGDPHALAALQCPLCLAGAHAALPPPAVQAQIAPARDLGQACRPTRALPSLPIPPHLHFSSRAPPA</sequence>
<protein>
    <recommendedName>
        <fullName evidence="5">DUF2946 domain-containing protein</fullName>
    </recommendedName>
</protein>
<dbReference type="EMBL" id="BAAAEN010000021">
    <property type="protein sequence ID" value="GAA0522522.1"/>
    <property type="molecule type" value="Genomic_DNA"/>
</dbReference>
<evidence type="ECO:0008006" key="5">
    <source>
        <dbReference type="Google" id="ProtNLM"/>
    </source>
</evidence>
<feature type="chain" id="PRO_5047007346" description="DUF2946 domain-containing protein" evidence="2">
    <location>
        <begin position="29"/>
        <end position="119"/>
    </location>
</feature>
<dbReference type="InterPro" id="IPR021333">
    <property type="entry name" value="DUF2946"/>
</dbReference>
<reference evidence="3 4" key="1">
    <citation type="journal article" date="2019" name="Int. J. Syst. Evol. Microbiol.">
        <title>The Global Catalogue of Microorganisms (GCM) 10K type strain sequencing project: providing services to taxonomists for standard genome sequencing and annotation.</title>
        <authorList>
            <consortium name="The Broad Institute Genomics Platform"/>
            <consortium name="The Broad Institute Genome Sequencing Center for Infectious Disease"/>
            <person name="Wu L."/>
            <person name="Ma J."/>
        </authorList>
    </citation>
    <scope>NUCLEOTIDE SEQUENCE [LARGE SCALE GENOMIC DNA]</scope>
    <source>
        <strain evidence="3 4">JCM 14330</strain>
    </source>
</reference>
<evidence type="ECO:0000256" key="1">
    <source>
        <dbReference type="SAM" id="MobiDB-lite"/>
    </source>
</evidence>
<dbReference type="RefSeq" id="WP_343928236.1">
    <property type="nucleotide sequence ID" value="NZ_BAAAEN010000021.1"/>
</dbReference>
<gene>
    <name evidence="3" type="ORF">GCM10009097_45070</name>
</gene>
<dbReference type="Pfam" id="PF11162">
    <property type="entry name" value="DUF2946"/>
    <property type="match status" value="1"/>
</dbReference>
<comment type="caution">
    <text evidence="3">The sequence shown here is derived from an EMBL/GenBank/DDBJ whole genome shotgun (WGS) entry which is preliminary data.</text>
</comment>
<proteinExistence type="predicted"/>